<feature type="transmembrane region" description="Helical" evidence="6">
    <location>
        <begin position="227"/>
        <end position="253"/>
    </location>
</feature>
<dbReference type="CDD" id="cd17320">
    <property type="entry name" value="MFS_MdfA_MDR_like"/>
    <property type="match status" value="1"/>
</dbReference>
<sequence length="424" mass="43917">MAVSDPAEGVGAAVAPRMGPAEFVAFVALSLVAGAVAVDMMLPALLPLGEDLGLADSNRGQAVIAVFVLGVGASQLLFGPLSDRYGRRPLFIAGVLLLVAGSAAGALAQDFQALLVARLLQGIGAGAQRVVTFSVVRDLHAGPQMTRVMSLAMAVVLLEPIVAPLLGQLILLFASWRWIVAAVAVVGGISLGWALWRLEESLPVARRRSLSPRSLAAAYRTVVRTRVAFVCMIVCGLVMGAHLGFLSSAQAIFQRTFDAGLHFTPLLALVSLAMSAAAFANARLVRRFGSAELIRAALYVLVTVSAVALVLAVAGRITLPVFLAVQACNMFVFGMLLPNLTAMSMSPLGSIAGTASSMFGFVSMTVGALLGGLVGQFFDGTLRPVLGAYVILGVTALLVLRQLGGEEEAPVGHSAKNELTVGDC</sequence>
<feature type="transmembrane region" description="Helical" evidence="6">
    <location>
        <begin position="319"/>
        <end position="337"/>
    </location>
</feature>
<evidence type="ECO:0000259" key="7">
    <source>
        <dbReference type="PROSITE" id="PS50850"/>
    </source>
</evidence>
<dbReference type="RefSeq" id="WP_076600765.1">
    <property type="nucleotide sequence ID" value="NZ_FTMD01000002.1"/>
</dbReference>
<keyword evidence="2" id="KW-0813">Transport</keyword>
<feature type="transmembrane region" description="Helical" evidence="6">
    <location>
        <begin position="384"/>
        <end position="400"/>
    </location>
</feature>
<feature type="transmembrane region" description="Helical" evidence="6">
    <location>
        <begin position="23"/>
        <end position="48"/>
    </location>
</feature>
<evidence type="ECO:0000256" key="1">
    <source>
        <dbReference type="ARBA" id="ARBA00004141"/>
    </source>
</evidence>
<comment type="subcellular location">
    <subcellularLocation>
        <location evidence="1">Membrane</location>
        <topology evidence="1">Multi-pass membrane protein</topology>
    </subcellularLocation>
</comment>
<organism evidence="8 9">
    <name type="scientific">Aromatoleum tolulyticum</name>
    <dbReference type="NCBI Taxonomy" id="34027"/>
    <lineage>
        <taxon>Bacteria</taxon>
        <taxon>Pseudomonadati</taxon>
        <taxon>Pseudomonadota</taxon>
        <taxon>Betaproteobacteria</taxon>
        <taxon>Rhodocyclales</taxon>
        <taxon>Rhodocyclaceae</taxon>
        <taxon>Aromatoleum</taxon>
    </lineage>
</organism>
<feature type="transmembrane region" description="Helical" evidence="6">
    <location>
        <begin position="178"/>
        <end position="198"/>
    </location>
</feature>
<feature type="domain" description="Major facilitator superfamily (MFS) profile" evidence="7">
    <location>
        <begin position="23"/>
        <end position="405"/>
    </location>
</feature>
<dbReference type="GO" id="GO:0022857">
    <property type="term" value="F:transmembrane transporter activity"/>
    <property type="evidence" value="ECO:0007669"/>
    <property type="project" value="InterPro"/>
</dbReference>
<dbReference type="Gene3D" id="1.20.1720.10">
    <property type="entry name" value="Multidrug resistance protein D"/>
    <property type="match status" value="1"/>
</dbReference>
<name>A0A1N6PYI9_9RHOO</name>
<feature type="transmembrane region" description="Helical" evidence="6">
    <location>
        <begin position="90"/>
        <end position="109"/>
    </location>
</feature>
<evidence type="ECO:0000313" key="8">
    <source>
        <dbReference type="EMBL" id="SIQ09347.1"/>
    </source>
</evidence>
<dbReference type="InterPro" id="IPR020846">
    <property type="entry name" value="MFS_dom"/>
</dbReference>
<evidence type="ECO:0000313" key="9">
    <source>
        <dbReference type="Proteomes" id="UP000186819"/>
    </source>
</evidence>
<feature type="transmembrane region" description="Helical" evidence="6">
    <location>
        <begin position="60"/>
        <end position="78"/>
    </location>
</feature>
<gene>
    <name evidence="8" type="ORF">SAMN05421829_102255</name>
</gene>
<keyword evidence="4 6" id="KW-1133">Transmembrane helix</keyword>
<dbReference type="PANTHER" id="PTHR23502:SF132">
    <property type="entry name" value="POLYAMINE TRANSPORTER 2-RELATED"/>
    <property type="match status" value="1"/>
</dbReference>
<keyword evidence="9" id="KW-1185">Reference proteome</keyword>
<evidence type="ECO:0000256" key="4">
    <source>
        <dbReference type="ARBA" id="ARBA00022989"/>
    </source>
</evidence>
<dbReference type="GO" id="GO:0005886">
    <property type="term" value="C:plasma membrane"/>
    <property type="evidence" value="ECO:0007669"/>
    <property type="project" value="TreeGrafter"/>
</dbReference>
<dbReference type="InterPro" id="IPR036259">
    <property type="entry name" value="MFS_trans_sf"/>
</dbReference>
<feature type="transmembrane region" description="Helical" evidence="6">
    <location>
        <begin position="293"/>
        <end position="313"/>
    </location>
</feature>
<evidence type="ECO:0000256" key="3">
    <source>
        <dbReference type="ARBA" id="ARBA00022692"/>
    </source>
</evidence>
<evidence type="ECO:0000256" key="6">
    <source>
        <dbReference type="SAM" id="Phobius"/>
    </source>
</evidence>
<evidence type="ECO:0000256" key="2">
    <source>
        <dbReference type="ARBA" id="ARBA00022448"/>
    </source>
</evidence>
<feature type="transmembrane region" description="Helical" evidence="6">
    <location>
        <begin position="115"/>
        <end position="136"/>
    </location>
</feature>
<dbReference type="PROSITE" id="PS50850">
    <property type="entry name" value="MFS"/>
    <property type="match status" value="1"/>
</dbReference>
<reference evidence="9" key="1">
    <citation type="submission" date="2017-01" db="EMBL/GenBank/DDBJ databases">
        <authorList>
            <person name="Varghese N."/>
            <person name="Submissions S."/>
        </authorList>
    </citation>
    <scope>NUCLEOTIDE SEQUENCE [LARGE SCALE GENOMIC DNA]</scope>
    <source>
        <strain evidence="9">ATCC 51758</strain>
    </source>
</reference>
<dbReference type="InterPro" id="IPR011701">
    <property type="entry name" value="MFS"/>
</dbReference>
<accession>A0A1N6PYI9</accession>
<dbReference type="EMBL" id="FTMD01000002">
    <property type="protein sequence ID" value="SIQ09347.1"/>
    <property type="molecule type" value="Genomic_DNA"/>
</dbReference>
<keyword evidence="5 6" id="KW-0472">Membrane</keyword>
<dbReference type="Pfam" id="PF07690">
    <property type="entry name" value="MFS_1"/>
    <property type="match status" value="1"/>
</dbReference>
<proteinExistence type="predicted"/>
<evidence type="ECO:0000256" key="5">
    <source>
        <dbReference type="ARBA" id="ARBA00023136"/>
    </source>
</evidence>
<dbReference type="OrthoDB" id="9814303at2"/>
<dbReference type="PANTHER" id="PTHR23502">
    <property type="entry name" value="MAJOR FACILITATOR SUPERFAMILY"/>
    <property type="match status" value="1"/>
</dbReference>
<dbReference type="SUPFAM" id="SSF103473">
    <property type="entry name" value="MFS general substrate transporter"/>
    <property type="match status" value="1"/>
</dbReference>
<dbReference type="Proteomes" id="UP000186819">
    <property type="component" value="Unassembled WGS sequence"/>
</dbReference>
<protein>
    <submittedName>
        <fullName evidence="8">MFS transporter, DHA1 family, bicyclomycin/chloramphenicol resistance protein</fullName>
    </submittedName>
</protein>
<keyword evidence="3 6" id="KW-0812">Transmembrane</keyword>
<dbReference type="AlphaFoldDB" id="A0A1N6PYI9"/>
<feature type="transmembrane region" description="Helical" evidence="6">
    <location>
        <begin position="358"/>
        <end position="378"/>
    </location>
</feature>
<feature type="transmembrane region" description="Helical" evidence="6">
    <location>
        <begin position="148"/>
        <end position="172"/>
    </location>
</feature>
<dbReference type="STRING" id="34027.SAMN05421829_102255"/>
<feature type="transmembrane region" description="Helical" evidence="6">
    <location>
        <begin position="259"/>
        <end position="281"/>
    </location>
</feature>